<evidence type="ECO:0000313" key="7">
    <source>
        <dbReference type="EMBL" id="CAF9913603.1"/>
    </source>
</evidence>
<dbReference type="Proteomes" id="UP000664203">
    <property type="component" value="Unassembled WGS sequence"/>
</dbReference>
<dbReference type="GO" id="GO:0015165">
    <property type="term" value="F:pyrimidine nucleotide-sugar transmembrane transporter activity"/>
    <property type="evidence" value="ECO:0007669"/>
    <property type="project" value="InterPro"/>
</dbReference>
<comment type="subcellular location">
    <subcellularLocation>
        <location evidence="1">Membrane</location>
        <topology evidence="1">Multi-pass membrane protein</topology>
    </subcellularLocation>
</comment>
<evidence type="ECO:0000256" key="4">
    <source>
        <dbReference type="ARBA" id="ARBA00023136"/>
    </source>
</evidence>
<dbReference type="GO" id="GO:0000139">
    <property type="term" value="C:Golgi membrane"/>
    <property type="evidence" value="ECO:0007669"/>
    <property type="project" value="InterPro"/>
</dbReference>
<feature type="compositionally biased region" description="Basic and acidic residues" evidence="5">
    <location>
        <begin position="91"/>
        <end position="101"/>
    </location>
</feature>
<dbReference type="AlphaFoldDB" id="A0A8H3F0M3"/>
<feature type="transmembrane region" description="Helical" evidence="6">
    <location>
        <begin position="12"/>
        <end position="37"/>
    </location>
</feature>
<feature type="transmembrane region" description="Helical" evidence="6">
    <location>
        <begin position="329"/>
        <end position="349"/>
    </location>
</feature>
<feature type="transmembrane region" description="Helical" evidence="6">
    <location>
        <begin position="409"/>
        <end position="427"/>
    </location>
</feature>
<feature type="transmembrane region" description="Helical" evidence="6">
    <location>
        <begin position="270"/>
        <end position="288"/>
    </location>
</feature>
<protein>
    <recommendedName>
        <fullName evidence="9">UDP-galactose transporter</fullName>
    </recommendedName>
</protein>
<evidence type="ECO:0000256" key="6">
    <source>
        <dbReference type="SAM" id="Phobius"/>
    </source>
</evidence>
<keyword evidence="8" id="KW-1185">Reference proteome</keyword>
<keyword evidence="2 6" id="KW-0812">Transmembrane</keyword>
<comment type="caution">
    <text evidence="7">The sequence shown here is derived from an EMBL/GenBank/DDBJ whole genome shotgun (WGS) entry which is preliminary data.</text>
</comment>
<dbReference type="PANTHER" id="PTHR10231">
    <property type="entry name" value="NUCLEOTIDE-SUGAR TRANSMEMBRANE TRANSPORTER"/>
    <property type="match status" value="1"/>
</dbReference>
<feature type="transmembrane region" description="Helical" evidence="6">
    <location>
        <begin position="300"/>
        <end position="322"/>
    </location>
</feature>
<evidence type="ECO:0000256" key="2">
    <source>
        <dbReference type="ARBA" id="ARBA00022692"/>
    </source>
</evidence>
<evidence type="ECO:0000256" key="5">
    <source>
        <dbReference type="SAM" id="MobiDB-lite"/>
    </source>
</evidence>
<feature type="transmembrane region" description="Helical" evidence="6">
    <location>
        <begin position="151"/>
        <end position="171"/>
    </location>
</feature>
<organism evidence="7 8">
    <name type="scientific">Alectoria fallacina</name>
    <dbReference type="NCBI Taxonomy" id="1903189"/>
    <lineage>
        <taxon>Eukaryota</taxon>
        <taxon>Fungi</taxon>
        <taxon>Dikarya</taxon>
        <taxon>Ascomycota</taxon>
        <taxon>Pezizomycotina</taxon>
        <taxon>Lecanoromycetes</taxon>
        <taxon>OSLEUM clade</taxon>
        <taxon>Lecanoromycetidae</taxon>
        <taxon>Lecanorales</taxon>
        <taxon>Lecanorineae</taxon>
        <taxon>Parmeliaceae</taxon>
        <taxon>Alectoria</taxon>
    </lineage>
</organism>
<proteinExistence type="predicted"/>
<reference evidence="7" key="1">
    <citation type="submission" date="2021-03" db="EMBL/GenBank/DDBJ databases">
        <authorList>
            <person name="Tagirdzhanova G."/>
        </authorList>
    </citation>
    <scope>NUCLEOTIDE SEQUENCE</scope>
</reference>
<feature type="region of interest" description="Disordered" evidence="5">
    <location>
        <begin position="85"/>
        <end position="122"/>
    </location>
</feature>
<dbReference type="OrthoDB" id="408493at2759"/>
<sequence>MLRSPFSSAVAGWSPAYAAALALVAIQVGIGIVYKIAQKGGSYTFSTSSSITISEFLKCALSTFLFYRECRRRHAARGFAYQATPPTPERLSLEEKDDSRTFSETSTLEEGKDGSEDHVKIPLSPGTRGEELTLEEFWNYCKNEVPMETKYGFFQLALLYALINNTIFVAYKLADPGTIQLLKSGITLVTALVMLFALGTRIVKLQWIAIIIQICGLMVTQYHPDTGASYPLSTYTLLIFQTFLSASAGVYNQSLCKRGTASLHGDNQTLYASGAAINLIIHVVMKFLKSDEPSFFTGYNSIGAIMVVLSNVFIGLAITAVYKYADAIIKCFATAVSTGILLYLSPILFGAEMSFLVLPGTLVVFISTWLYMEAAPPKPAPKSIPEQAPPTMLSQASERISAEHWNRKVTTGLSTFLTIVIIVWLSLGNAHMPDKGASKVTEVDALESNSTVTKLESPFKNSMAFIRINGDRRERIPTVMGYEPFFREIHISMPNLTPNKHQLNLTHDSFEQTFTAYKALGDTMKLILDAPANESASKIDGIFFFHFDIWLDPMAFAHEDFENIWLPDMEGPRYLCMTEKTRDEVMGDWFWFDRGAQYPAIDAAREVHDRFGQDFRMKGDEFCAGWADLYYIPRRFFADWIILSTIYASHDVFHELAVASMARVIDISRRTHPTLPVMTHFGDCWGGCCSGYPKGPEILWKRCGHHLNYLNQEHVKTQYGRLEREAKMLGTNITEVARGKEDELRMLKELGGLMEKVGGDTGIEDSWSKHW</sequence>
<evidence type="ECO:0000256" key="1">
    <source>
        <dbReference type="ARBA" id="ARBA00004141"/>
    </source>
</evidence>
<dbReference type="NCBIfam" id="TIGR00803">
    <property type="entry name" value="nst"/>
    <property type="match status" value="1"/>
</dbReference>
<keyword evidence="3 6" id="KW-1133">Transmembrane helix</keyword>
<dbReference type="InterPro" id="IPR007271">
    <property type="entry name" value="Nuc_sug_transpt"/>
</dbReference>
<feature type="compositionally biased region" description="Basic and acidic residues" evidence="5">
    <location>
        <begin position="109"/>
        <end position="120"/>
    </location>
</feature>
<dbReference type="Pfam" id="PF04142">
    <property type="entry name" value="Nuc_sug_transp"/>
    <property type="match status" value="1"/>
</dbReference>
<gene>
    <name evidence="7" type="ORF">ALECFALPRED_008920</name>
</gene>
<feature type="transmembrane region" description="Helical" evidence="6">
    <location>
        <begin position="355"/>
        <end position="372"/>
    </location>
</feature>
<dbReference type="SUPFAM" id="SSF103481">
    <property type="entry name" value="Multidrug resistance efflux transporter EmrE"/>
    <property type="match status" value="1"/>
</dbReference>
<dbReference type="InterPro" id="IPR037185">
    <property type="entry name" value="EmrE-like"/>
</dbReference>
<dbReference type="EMBL" id="CAJPDR010000063">
    <property type="protein sequence ID" value="CAF9913603.1"/>
    <property type="molecule type" value="Genomic_DNA"/>
</dbReference>
<feature type="transmembrane region" description="Helical" evidence="6">
    <location>
        <begin position="205"/>
        <end position="224"/>
    </location>
</feature>
<evidence type="ECO:0000313" key="8">
    <source>
        <dbReference type="Proteomes" id="UP000664203"/>
    </source>
</evidence>
<feature type="transmembrane region" description="Helical" evidence="6">
    <location>
        <begin position="230"/>
        <end position="250"/>
    </location>
</feature>
<evidence type="ECO:0008006" key="9">
    <source>
        <dbReference type="Google" id="ProtNLM"/>
    </source>
</evidence>
<name>A0A8H3F0M3_9LECA</name>
<accession>A0A8H3F0M3</accession>
<keyword evidence="4 6" id="KW-0472">Membrane</keyword>
<feature type="transmembrane region" description="Helical" evidence="6">
    <location>
        <begin position="177"/>
        <end position="198"/>
    </location>
</feature>
<evidence type="ECO:0000256" key="3">
    <source>
        <dbReference type="ARBA" id="ARBA00022989"/>
    </source>
</evidence>